<evidence type="ECO:0000259" key="8">
    <source>
        <dbReference type="Pfam" id="PF20684"/>
    </source>
</evidence>
<sequence>MSTSSTQLPLTADERYQQSLIYGLIISTGILSMIICSLRLYTRAFIINVFGVDDIAVCIALVFTQTFNGVGVAIVYYGEGKHFTSVSPEDRTMWLKLYYVAMCLYLYASLSVKISLLVFIRRIFIKPWMNRLTMCMIVFQVLFSVSGSFVLALQCDPPRAVYDLTVKNPTCYSQYKLFQITLYQAVLIFVCDVIILLAPMAILCKLQMPTRKIIALVAIFGSGIIACISPVVRFSTLDYLRNGTTDLTYDSSSSLYWMAIEFNLGLVAGSLSSLRPLPLFRRFGSSTHSQDKGDNSAESHELGHVHASEPRSPWKNMMGIGMGGSILQDSVNDSQERIIHAKTDYVKPEASD</sequence>
<gene>
    <name evidence="9" type="ORF">PENCOP_c011G08338</name>
</gene>
<comment type="caution">
    <text evidence="9">The sequence shown here is derived from an EMBL/GenBank/DDBJ whole genome shotgun (WGS) entry which is preliminary data.</text>
</comment>
<evidence type="ECO:0000256" key="6">
    <source>
        <dbReference type="SAM" id="MobiDB-lite"/>
    </source>
</evidence>
<evidence type="ECO:0000256" key="1">
    <source>
        <dbReference type="ARBA" id="ARBA00004141"/>
    </source>
</evidence>
<keyword evidence="4 7" id="KW-0472">Membrane</keyword>
<dbReference type="EMBL" id="MDDG01000011">
    <property type="protein sequence ID" value="OQE36949.1"/>
    <property type="molecule type" value="Genomic_DNA"/>
</dbReference>
<feature type="region of interest" description="Disordered" evidence="6">
    <location>
        <begin position="287"/>
        <end position="314"/>
    </location>
</feature>
<evidence type="ECO:0000256" key="4">
    <source>
        <dbReference type="ARBA" id="ARBA00023136"/>
    </source>
</evidence>
<evidence type="ECO:0000256" key="5">
    <source>
        <dbReference type="ARBA" id="ARBA00038359"/>
    </source>
</evidence>
<feature type="domain" description="Rhodopsin" evidence="8">
    <location>
        <begin position="38"/>
        <end position="277"/>
    </location>
</feature>
<feature type="transmembrane region" description="Helical" evidence="7">
    <location>
        <begin position="255"/>
        <end position="274"/>
    </location>
</feature>
<accession>A0A1V6UFF0</accession>
<feature type="transmembrane region" description="Helical" evidence="7">
    <location>
        <begin position="132"/>
        <end position="153"/>
    </location>
</feature>
<evidence type="ECO:0000313" key="9">
    <source>
        <dbReference type="EMBL" id="OQE36949.1"/>
    </source>
</evidence>
<dbReference type="PANTHER" id="PTHR33048:SF47">
    <property type="entry name" value="INTEGRAL MEMBRANE PROTEIN-RELATED"/>
    <property type="match status" value="1"/>
</dbReference>
<dbReference type="PANTHER" id="PTHR33048">
    <property type="entry name" value="PTH11-LIKE INTEGRAL MEMBRANE PROTEIN (AFU_ORTHOLOGUE AFUA_5G11245)"/>
    <property type="match status" value="1"/>
</dbReference>
<keyword evidence="3 7" id="KW-1133">Transmembrane helix</keyword>
<evidence type="ECO:0000256" key="7">
    <source>
        <dbReference type="SAM" id="Phobius"/>
    </source>
</evidence>
<proteinExistence type="inferred from homology"/>
<evidence type="ECO:0000313" key="10">
    <source>
        <dbReference type="Proteomes" id="UP000191500"/>
    </source>
</evidence>
<evidence type="ECO:0000256" key="3">
    <source>
        <dbReference type="ARBA" id="ARBA00022989"/>
    </source>
</evidence>
<dbReference type="Pfam" id="PF20684">
    <property type="entry name" value="Fung_rhodopsin"/>
    <property type="match status" value="1"/>
</dbReference>
<dbReference type="AlphaFoldDB" id="A0A1V6UFF0"/>
<comment type="similarity">
    <text evidence="5">Belongs to the SAT4 family.</text>
</comment>
<dbReference type="GO" id="GO:0016020">
    <property type="term" value="C:membrane"/>
    <property type="evidence" value="ECO:0007669"/>
    <property type="project" value="UniProtKB-SubCell"/>
</dbReference>
<feature type="transmembrane region" description="Helical" evidence="7">
    <location>
        <begin position="20"/>
        <end position="42"/>
    </location>
</feature>
<feature type="transmembrane region" description="Helical" evidence="7">
    <location>
        <begin position="214"/>
        <end position="235"/>
    </location>
</feature>
<comment type="subcellular location">
    <subcellularLocation>
        <location evidence="1">Membrane</location>
        <topology evidence="1">Multi-pass membrane protein</topology>
    </subcellularLocation>
</comment>
<dbReference type="STRING" id="36646.A0A1V6UFF0"/>
<feature type="transmembrane region" description="Helical" evidence="7">
    <location>
        <begin position="97"/>
        <end position="120"/>
    </location>
</feature>
<dbReference type="Proteomes" id="UP000191500">
    <property type="component" value="Unassembled WGS sequence"/>
</dbReference>
<keyword evidence="2 7" id="KW-0812">Transmembrane</keyword>
<feature type="compositionally biased region" description="Basic and acidic residues" evidence="6">
    <location>
        <begin position="289"/>
        <end position="309"/>
    </location>
</feature>
<protein>
    <recommendedName>
        <fullName evidence="8">Rhodopsin domain-containing protein</fullName>
    </recommendedName>
</protein>
<name>A0A1V6UFF0_9EURO</name>
<evidence type="ECO:0000256" key="2">
    <source>
        <dbReference type="ARBA" id="ARBA00022692"/>
    </source>
</evidence>
<dbReference type="InterPro" id="IPR049326">
    <property type="entry name" value="Rhodopsin_dom_fungi"/>
</dbReference>
<organism evidence="9 10">
    <name type="scientific">Penicillium coprophilum</name>
    <dbReference type="NCBI Taxonomy" id="36646"/>
    <lineage>
        <taxon>Eukaryota</taxon>
        <taxon>Fungi</taxon>
        <taxon>Dikarya</taxon>
        <taxon>Ascomycota</taxon>
        <taxon>Pezizomycotina</taxon>
        <taxon>Eurotiomycetes</taxon>
        <taxon>Eurotiomycetidae</taxon>
        <taxon>Eurotiales</taxon>
        <taxon>Aspergillaceae</taxon>
        <taxon>Penicillium</taxon>
    </lineage>
</organism>
<keyword evidence="10" id="KW-1185">Reference proteome</keyword>
<reference evidence="10" key="1">
    <citation type="journal article" date="2017" name="Nat. Microbiol.">
        <title>Global analysis of biosynthetic gene clusters reveals vast potential of secondary metabolite production in Penicillium species.</title>
        <authorList>
            <person name="Nielsen J.C."/>
            <person name="Grijseels S."/>
            <person name="Prigent S."/>
            <person name="Ji B."/>
            <person name="Dainat J."/>
            <person name="Nielsen K.F."/>
            <person name="Frisvad J.C."/>
            <person name="Workman M."/>
            <person name="Nielsen J."/>
        </authorList>
    </citation>
    <scope>NUCLEOTIDE SEQUENCE [LARGE SCALE GENOMIC DNA]</scope>
    <source>
        <strain evidence="10">IBT 31321</strain>
    </source>
</reference>
<feature type="transmembrane region" description="Helical" evidence="7">
    <location>
        <begin position="54"/>
        <end position="77"/>
    </location>
</feature>
<dbReference type="InterPro" id="IPR052337">
    <property type="entry name" value="SAT4-like"/>
</dbReference>
<feature type="transmembrane region" description="Helical" evidence="7">
    <location>
        <begin position="182"/>
        <end position="202"/>
    </location>
</feature>